<dbReference type="PRINTS" id="PR01705">
    <property type="entry name" value="TSP1REPEAT"/>
</dbReference>
<protein>
    <submittedName>
        <fullName evidence="3">CADN-like protein</fullName>
    </submittedName>
</protein>
<dbReference type="SUPFAM" id="SSF82895">
    <property type="entry name" value="TSP-1 type 1 repeat"/>
    <property type="match status" value="2"/>
</dbReference>
<name>A0ABY7G724_MYAAR</name>
<feature type="non-terminal residue" evidence="3">
    <location>
        <position position="1"/>
    </location>
</feature>
<proteinExistence type="predicted"/>
<dbReference type="PANTHER" id="PTHR22906">
    <property type="entry name" value="PROPERDIN"/>
    <property type="match status" value="1"/>
</dbReference>
<keyword evidence="4" id="KW-1185">Reference proteome</keyword>
<dbReference type="Proteomes" id="UP001164746">
    <property type="component" value="Chromosome 17"/>
</dbReference>
<dbReference type="EMBL" id="CP111028">
    <property type="protein sequence ID" value="WAR30228.1"/>
    <property type="molecule type" value="Genomic_DNA"/>
</dbReference>
<accession>A0ABY7G724</accession>
<dbReference type="SMART" id="SM00209">
    <property type="entry name" value="TSP1"/>
    <property type="match status" value="2"/>
</dbReference>
<keyword evidence="2" id="KW-1015">Disulfide bond</keyword>
<dbReference type="PROSITE" id="PS50092">
    <property type="entry name" value="TSP1"/>
    <property type="match status" value="2"/>
</dbReference>
<evidence type="ECO:0000313" key="4">
    <source>
        <dbReference type="Proteomes" id="UP001164746"/>
    </source>
</evidence>
<feature type="non-terminal residue" evidence="3">
    <location>
        <position position="195"/>
    </location>
</feature>
<evidence type="ECO:0000256" key="2">
    <source>
        <dbReference type="ARBA" id="ARBA00023157"/>
    </source>
</evidence>
<dbReference type="InterPro" id="IPR052065">
    <property type="entry name" value="Compl_asym_regulator"/>
</dbReference>
<sequence>WGQWSGCDVSCGNGTRSRARSCDNPAPAQGGDDCVGPKHDQDVCVLQTCPAIIVYCMFSGKQCESANLLLINDRSLETSEFTRFRLLSNKQTGDVYKKIYFVDGWNSWSTWSSCSVTCGQGLKHRHRTCNETIGTTLGGGCIGNDQEYAECYITICDTIVLFYAHGPRDLAISTNEKVVYGTITTNKGGGYNSSD</sequence>
<gene>
    <name evidence="3" type="ORF">MAR_032770</name>
</gene>
<keyword evidence="1" id="KW-0677">Repeat</keyword>
<evidence type="ECO:0000313" key="3">
    <source>
        <dbReference type="EMBL" id="WAR30228.1"/>
    </source>
</evidence>
<dbReference type="Pfam" id="PF00090">
    <property type="entry name" value="TSP_1"/>
    <property type="match status" value="2"/>
</dbReference>
<dbReference type="InterPro" id="IPR000884">
    <property type="entry name" value="TSP1_rpt"/>
</dbReference>
<dbReference type="InterPro" id="IPR036383">
    <property type="entry name" value="TSP1_rpt_sf"/>
</dbReference>
<evidence type="ECO:0000256" key="1">
    <source>
        <dbReference type="ARBA" id="ARBA00022737"/>
    </source>
</evidence>
<reference evidence="3" key="1">
    <citation type="submission" date="2022-11" db="EMBL/GenBank/DDBJ databases">
        <title>Centuries of genome instability and evolution in soft-shell clam transmissible cancer (bioRxiv).</title>
        <authorList>
            <person name="Hart S.F.M."/>
            <person name="Yonemitsu M.A."/>
            <person name="Giersch R.M."/>
            <person name="Beal B.F."/>
            <person name="Arriagada G."/>
            <person name="Davis B.W."/>
            <person name="Ostrander E.A."/>
            <person name="Goff S.P."/>
            <person name="Metzger M.J."/>
        </authorList>
    </citation>
    <scope>NUCLEOTIDE SEQUENCE</scope>
    <source>
        <strain evidence="3">MELC-2E11</strain>
        <tissue evidence="3">Siphon/mantle</tissue>
    </source>
</reference>
<dbReference type="Gene3D" id="2.20.100.10">
    <property type="entry name" value="Thrombospondin type-1 (TSP1) repeat"/>
    <property type="match status" value="2"/>
</dbReference>
<organism evidence="3 4">
    <name type="scientific">Mya arenaria</name>
    <name type="common">Soft-shell clam</name>
    <dbReference type="NCBI Taxonomy" id="6604"/>
    <lineage>
        <taxon>Eukaryota</taxon>
        <taxon>Metazoa</taxon>
        <taxon>Spiralia</taxon>
        <taxon>Lophotrochozoa</taxon>
        <taxon>Mollusca</taxon>
        <taxon>Bivalvia</taxon>
        <taxon>Autobranchia</taxon>
        <taxon>Heteroconchia</taxon>
        <taxon>Euheterodonta</taxon>
        <taxon>Imparidentia</taxon>
        <taxon>Neoheterodontei</taxon>
        <taxon>Myida</taxon>
        <taxon>Myoidea</taxon>
        <taxon>Myidae</taxon>
        <taxon>Mya</taxon>
    </lineage>
</organism>